<gene>
    <name evidence="2" type="ORF">GR702_10470</name>
</gene>
<reference evidence="2 3" key="1">
    <citation type="submission" date="2019-12" db="EMBL/GenBank/DDBJ databases">
        <authorList>
            <person name="Feng G."/>
            <person name="Zhu H."/>
        </authorList>
    </citation>
    <scope>NUCLEOTIDE SEQUENCE [LARGE SCALE GENOMIC DNA]</scope>
    <source>
        <strain evidence="2 3">FGD1</strain>
    </source>
</reference>
<keyword evidence="1" id="KW-1133">Transmembrane helix</keyword>
<proteinExistence type="predicted"/>
<dbReference type="AlphaFoldDB" id="A0A7X4GH89"/>
<protein>
    <recommendedName>
        <fullName evidence="4">MBL fold metallo-hydrolase</fullName>
    </recommendedName>
</protein>
<dbReference type="Gene3D" id="3.60.15.10">
    <property type="entry name" value="Ribonuclease Z/Hydroxyacylglutathione hydrolase-like"/>
    <property type="match status" value="1"/>
</dbReference>
<comment type="caution">
    <text evidence="2">The sequence shown here is derived from an EMBL/GenBank/DDBJ whole genome shotgun (WGS) entry which is preliminary data.</text>
</comment>
<name>A0A7X4GH89_9SPHN</name>
<evidence type="ECO:0008006" key="4">
    <source>
        <dbReference type="Google" id="ProtNLM"/>
    </source>
</evidence>
<evidence type="ECO:0000313" key="3">
    <source>
        <dbReference type="Proteomes" id="UP000465810"/>
    </source>
</evidence>
<dbReference type="EMBL" id="WVTD01000006">
    <property type="protein sequence ID" value="MYL98191.1"/>
    <property type="molecule type" value="Genomic_DNA"/>
</dbReference>
<dbReference type="Proteomes" id="UP000465810">
    <property type="component" value="Unassembled WGS sequence"/>
</dbReference>
<keyword evidence="1" id="KW-0812">Transmembrane</keyword>
<dbReference type="RefSeq" id="WP_160985820.1">
    <property type="nucleotide sequence ID" value="NZ_WVTD01000006.1"/>
</dbReference>
<sequence length="275" mass="29093">MTRRLNIWLLSLLIIVGIPYYWYLIDPDAGSGPGEVNAGTGQAAVTMPRLRALAAASGAPLPRALRVETVGERSISGNMLVAGGGLRPVPTAVRAYQLVMPGTGPIVIDAGVAPEAVSAHDVEEFRPAAQRRVELALRRASAMVLLSDRPVHNGGKAPGAQHPPGDPALAPYALAPGVVVIPAAGLEPATRMIYVRLAGGREYLFTGDVAKMDANWRKSRLPARFATRDEPPGFRRANLAWLTTINALHRAAPQMVIVSGHQPGKVPFSAGTFSD</sequence>
<dbReference type="InterPro" id="IPR036866">
    <property type="entry name" value="RibonucZ/Hydroxyglut_hydro"/>
</dbReference>
<evidence type="ECO:0000256" key="1">
    <source>
        <dbReference type="SAM" id="Phobius"/>
    </source>
</evidence>
<keyword evidence="1" id="KW-0472">Membrane</keyword>
<evidence type="ECO:0000313" key="2">
    <source>
        <dbReference type="EMBL" id="MYL98191.1"/>
    </source>
</evidence>
<organism evidence="2 3">
    <name type="scientific">Novosphingobium silvae</name>
    <dbReference type="NCBI Taxonomy" id="2692619"/>
    <lineage>
        <taxon>Bacteria</taxon>
        <taxon>Pseudomonadati</taxon>
        <taxon>Pseudomonadota</taxon>
        <taxon>Alphaproteobacteria</taxon>
        <taxon>Sphingomonadales</taxon>
        <taxon>Sphingomonadaceae</taxon>
        <taxon>Novosphingobium</taxon>
    </lineage>
</organism>
<keyword evidence="3" id="KW-1185">Reference proteome</keyword>
<feature type="transmembrane region" description="Helical" evidence="1">
    <location>
        <begin position="7"/>
        <end position="25"/>
    </location>
</feature>
<accession>A0A7X4GH89</accession>